<proteinExistence type="predicted"/>
<organism evidence="3 4">
    <name type="scientific">Rhizobium tumorigenes</name>
    <dbReference type="NCBI Taxonomy" id="2041385"/>
    <lineage>
        <taxon>Bacteria</taxon>
        <taxon>Pseudomonadati</taxon>
        <taxon>Pseudomonadota</taxon>
        <taxon>Alphaproteobacteria</taxon>
        <taxon>Hyphomicrobiales</taxon>
        <taxon>Rhizobiaceae</taxon>
        <taxon>Rhizobium/Agrobacterium group</taxon>
        <taxon>Rhizobium</taxon>
    </lineage>
</organism>
<accession>A0AAF1KC07</accession>
<feature type="chain" id="PRO_5042231781" evidence="1">
    <location>
        <begin position="25"/>
        <end position="165"/>
    </location>
</feature>
<dbReference type="AlphaFoldDB" id="A0AAF1KC07"/>
<reference evidence="3 4" key="1">
    <citation type="journal article" date="2018" name="Sci. Rep.">
        <title>Rhizobium tumorigenes sp. nov., a novel plant tumorigenic bacterium isolated from cane gall tumors on thornless blackberry.</title>
        <authorList>
            <person name="Kuzmanovi N."/>
            <person name="Smalla K."/>
            <person name="Gronow S."/>
            <person name="PuBawska J."/>
        </authorList>
    </citation>
    <scope>NUCLEOTIDE SEQUENCE [LARGE SCALE GENOMIC DNA]</scope>
    <source>
        <strain evidence="3 4">1078</strain>
    </source>
</reference>
<dbReference type="SMART" id="SM00972">
    <property type="entry name" value="SCPU"/>
    <property type="match status" value="1"/>
</dbReference>
<evidence type="ECO:0000313" key="3">
    <source>
        <dbReference type="EMBL" id="WFR99185.1"/>
    </source>
</evidence>
<dbReference type="Pfam" id="PF05229">
    <property type="entry name" value="SCPU"/>
    <property type="match status" value="1"/>
</dbReference>
<geneLocation type="plasmid" evidence="3 4">
    <name>unnamed3</name>
</geneLocation>
<keyword evidence="1" id="KW-0732">Signal</keyword>
<dbReference type="EMBL" id="CP117260">
    <property type="protein sequence ID" value="WFR99185.1"/>
    <property type="molecule type" value="Genomic_DNA"/>
</dbReference>
<dbReference type="RefSeq" id="WP_111218389.1">
    <property type="nucleotide sequence ID" value="NZ_CP117260.1"/>
</dbReference>
<reference evidence="4" key="2">
    <citation type="journal article" date="2023" name="MicrobiologyOpen">
        <title>Genomics of the tumorigenes clade of the family Rhizobiaceae and description of Rhizobium rhododendri sp. nov.</title>
        <authorList>
            <person name="Kuzmanovic N."/>
            <person name="diCenzo G.C."/>
            <person name="Bunk B."/>
            <person name="Sproeer C."/>
            <person name="Fruehling A."/>
            <person name="Neumann-Schaal M."/>
            <person name="Overmann J."/>
            <person name="Smalla K."/>
        </authorList>
    </citation>
    <scope>NUCLEOTIDE SEQUENCE [LARGE SCALE GENOMIC DNA]</scope>
    <source>
        <strain evidence="4">1078</strain>
        <plasmid evidence="4">unnamed3</plasmid>
    </source>
</reference>
<evidence type="ECO:0000313" key="4">
    <source>
        <dbReference type="Proteomes" id="UP000249499"/>
    </source>
</evidence>
<dbReference type="KEGG" id="rtu:PR017_27735"/>
<sequence>MKSNCTLFYTTFSMLVLLAGTTSAQTSSSQFNVQMTITSDCQITSAGNMDFGSTGVIGSNKDATSAIVVQCTSGTAYNIGLDTGRGVGATVTTRYMTGPATAKLGYSLFTDTGRTTTWGNTVSTNTMSATGTGSTQSYTVYGRVPPQATPAPGAYTDIVAVTLTY</sequence>
<dbReference type="PANTHER" id="PTHR37089:SF4">
    <property type="entry name" value="EXPORTED PROTEIN"/>
    <property type="match status" value="1"/>
</dbReference>
<evidence type="ECO:0000256" key="1">
    <source>
        <dbReference type="SAM" id="SignalP"/>
    </source>
</evidence>
<keyword evidence="4" id="KW-1185">Reference proteome</keyword>
<dbReference type="Proteomes" id="UP000249499">
    <property type="component" value="Plasmid unnamed3"/>
</dbReference>
<name>A0AAF1KC07_9HYPH</name>
<feature type="signal peptide" evidence="1">
    <location>
        <begin position="1"/>
        <end position="24"/>
    </location>
</feature>
<protein>
    <submittedName>
        <fullName evidence="3">Spore coat U domain-containing protein</fullName>
    </submittedName>
</protein>
<evidence type="ECO:0000259" key="2">
    <source>
        <dbReference type="Pfam" id="PF05229"/>
    </source>
</evidence>
<feature type="domain" description="Spore coat protein U/FanG" evidence="2">
    <location>
        <begin position="29"/>
        <end position="162"/>
    </location>
</feature>
<dbReference type="InterPro" id="IPR053167">
    <property type="entry name" value="Spore_coat_component"/>
</dbReference>
<dbReference type="InterPro" id="IPR007893">
    <property type="entry name" value="Spore_coat_U/FanG"/>
</dbReference>
<dbReference type="PANTHER" id="PTHR37089">
    <property type="entry name" value="PROTEIN U-RELATED"/>
    <property type="match status" value="1"/>
</dbReference>
<gene>
    <name evidence="3" type="ORF">PR017_27735</name>
</gene>
<keyword evidence="3" id="KW-0614">Plasmid</keyword>